<feature type="region of interest" description="Disordered" evidence="14">
    <location>
        <begin position="160"/>
        <end position="186"/>
    </location>
</feature>
<keyword evidence="20" id="KW-1185">Reference proteome</keyword>
<dbReference type="GO" id="GO:0016567">
    <property type="term" value="P:protein ubiquitination"/>
    <property type="evidence" value="ECO:0007669"/>
    <property type="project" value="UniProtKB-UniRule"/>
</dbReference>
<dbReference type="GO" id="GO:0005634">
    <property type="term" value="C:nucleus"/>
    <property type="evidence" value="ECO:0007669"/>
    <property type="project" value="UniProtKB-SubCell"/>
</dbReference>
<evidence type="ECO:0000256" key="2">
    <source>
        <dbReference type="ARBA" id="ARBA00004906"/>
    </source>
</evidence>
<dbReference type="PROSITE" id="PS50016">
    <property type="entry name" value="ZF_PHD_2"/>
    <property type="match status" value="1"/>
</dbReference>
<dbReference type="PANTHER" id="PTHR14140">
    <property type="entry name" value="E3 UBIQUITIN-PROTEIN LIGASE UHRF-RELATED"/>
    <property type="match status" value="1"/>
</dbReference>
<gene>
    <name evidence="19" type="primary">uhrf2</name>
</gene>
<feature type="domain" description="RING-type" evidence="17">
    <location>
        <begin position="722"/>
        <end position="761"/>
    </location>
</feature>
<dbReference type="SUPFAM" id="SSF57903">
    <property type="entry name" value="FYVE/PHD zinc finger"/>
    <property type="match status" value="1"/>
</dbReference>
<evidence type="ECO:0000256" key="4">
    <source>
        <dbReference type="ARBA" id="ARBA00022723"/>
    </source>
</evidence>
<dbReference type="PROSITE" id="PS50053">
    <property type="entry name" value="UBIQUITIN_2"/>
    <property type="match status" value="1"/>
</dbReference>
<dbReference type="InterPro" id="IPR013083">
    <property type="entry name" value="Znf_RING/FYVE/PHD"/>
</dbReference>
<dbReference type="SUPFAM" id="SSF57850">
    <property type="entry name" value="RING/U-box"/>
    <property type="match status" value="1"/>
</dbReference>
<evidence type="ECO:0000256" key="13">
    <source>
        <dbReference type="RuleBase" id="RU369101"/>
    </source>
</evidence>
<dbReference type="SMART" id="SM00466">
    <property type="entry name" value="SRA"/>
    <property type="match status" value="1"/>
</dbReference>
<dbReference type="SUPFAM" id="SSF54236">
    <property type="entry name" value="Ubiquitin-like"/>
    <property type="match status" value="1"/>
</dbReference>
<evidence type="ECO:0000256" key="12">
    <source>
        <dbReference type="PROSITE-ProRule" id="PRU00358"/>
    </source>
</evidence>
<dbReference type="PROSITE" id="PS51015">
    <property type="entry name" value="YDG"/>
    <property type="match status" value="1"/>
</dbReference>
<keyword evidence="3 13" id="KW-0808">Transferase</keyword>
<evidence type="ECO:0000313" key="20">
    <source>
        <dbReference type="Proteomes" id="UP000472263"/>
    </source>
</evidence>
<dbReference type="SMART" id="SM00213">
    <property type="entry name" value="UBQ"/>
    <property type="match status" value="1"/>
</dbReference>
<protein>
    <recommendedName>
        <fullName evidence="13">E3 ubiquitin-protein ligase UHRF</fullName>
        <ecNumber evidence="13">2.3.2.27</ecNumber>
    </recommendedName>
    <alternativeName>
        <fullName evidence="13">RING-type E3 ubiquitin transferase UHRF</fullName>
    </alternativeName>
    <alternativeName>
        <fullName evidence="13">Ubiquitin-like PHD and RING finger domain-containing protein</fullName>
    </alternativeName>
    <alternativeName>
        <fullName evidence="13">Ubiquitin-like-containing PHD and RING finger domains protein</fullName>
    </alternativeName>
</protein>
<accession>A0A667YDE7</accession>
<dbReference type="Gene3D" id="2.30.280.10">
    <property type="entry name" value="SRA-YDG"/>
    <property type="match status" value="1"/>
</dbReference>
<reference evidence="19" key="2">
    <citation type="submission" date="2025-08" db="UniProtKB">
        <authorList>
            <consortium name="Ensembl"/>
        </authorList>
    </citation>
    <scope>IDENTIFICATION</scope>
</reference>
<keyword evidence="8 13" id="KW-0238">DNA-binding</keyword>
<comment type="domain">
    <text evidence="13">The YDG domain mediates the interaction with histone H3.</text>
</comment>
<dbReference type="InterPro" id="IPR003105">
    <property type="entry name" value="SRA_YDG"/>
</dbReference>
<evidence type="ECO:0000256" key="10">
    <source>
        <dbReference type="ARBA" id="ARBA00023306"/>
    </source>
</evidence>
<keyword evidence="9 12" id="KW-0539">Nucleus</keyword>
<dbReference type="Gene3D" id="2.30.30.140">
    <property type="match status" value="1"/>
</dbReference>
<dbReference type="GO" id="GO:0042393">
    <property type="term" value="F:histone binding"/>
    <property type="evidence" value="ECO:0007669"/>
    <property type="project" value="UniProtKB-UniRule"/>
</dbReference>
<dbReference type="InterPro" id="IPR047467">
    <property type="entry name" value="PHD_UHRF2"/>
</dbReference>
<dbReference type="PROSITE" id="PS00518">
    <property type="entry name" value="ZF_RING_1"/>
    <property type="match status" value="1"/>
</dbReference>
<dbReference type="FunFam" id="2.30.30.1150:FF:000001">
    <property type="entry name" value="E3 ubiquitin-protein ligase UHRF2 isoform X1"/>
    <property type="match status" value="1"/>
</dbReference>
<dbReference type="InterPro" id="IPR036987">
    <property type="entry name" value="SRA-YDG_sf"/>
</dbReference>
<evidence type="ECO:0000259" key="15">
    <source>
        <dbReference type="PROSITE" id="PS50016"/>
    </source>
</evidence>
<sequence>MWIQIRTIDGKETRTIEDLSRLTKIESLRLKIQEIFNVNPEQQRLFYRGKQMEDGQTLFDYNVGLNDIVQLLIRSSTTTSTSNVAKPDPSATSNTTSTKNGSKSSSPAQDIQPSTSSRNTLVDPGIGVYKINELVDCRDVSIGAWFEACIENVTRAPKAQIPPTKGKVGRPPKRTNGKLEAESGQAPNSTADVIYHIKYDDYPENGVVEMRPTDVRPRARTLLRWDQLKVGLPVMINYNLETPEERGFWFDAVIQTLTQTSRTNKELRVKILLGGPGDVIGDCKVQFLDEIYQVEKPGARALSASDGQFKRKSGPECKHCKADPDAECRFCSCCVCGGKQDAHMQLLCDECNMAFHIYCLNPPLATIPDDEDWYCPTCKNDTSEVIKAGEKLKASKKKAKMPSATTESQRDWGKGMACVGRTKECTIVPSNHYGPIPGVPVGTTWKFRVQVSEAGVHRPHVGGIHGRSNDGSYSLVLAGGFEDEVDRGDEFTYTGSGGRDLSGNKRIGEHSFDQTLTHMNRALALNCDAPLNDKDGAESRNWRAGKPVRVVRSSKGRRISKYAPEEGNRYDGIYKVVKYWPEIGKCGFLVWRYLLRRDDMEPAPWTPEGLERIKKLGLAVQYPPGYLEAMANKTKKEANVKSGGTSRGKRHGGRGRNGRQKTSKESGGCFYRQSSKEAFQMSEQQKQLIREDAANKKVWDEAMEHLGEGPNFLRKVEQLFMCVCCQELAYQPITTICSHNVCKTCLQRSFRAEVYTCPACRHDLGKDYAMNLNKPLQVLLDQFFPGYSKGR</sequence>
<dbReference type="GO" id="GO:0061630">
    <property type="term" value="F:ubiquitin protein ligase activity"/>
    <property type="evidence" value="ECO:0007669"/>
    <property type="project" value="UniProtKB-UniRule"/>
</dbReference>
<feature type="compositionally biased region" description="Polar residues" evidence="14">
    <location>
        <begin position="109"/>
        <end position="119"/>
    </location>
</feature>
<dbReference type="GeneTree" id="ENSGT00390000008296"/>
<evidence type="ECO:0000256" key="5">
    <source>
        <dbReference type="ARBA" id="ARBA00022771"/>
    </source>
</evidence>
<dbReference type="GO" id="GO:0003677">
    <property type="term" value="F:DNA binding"/>
    <property type="evidence" value="ECO:0007669"/>
    <property type="project" value="UniProtKB-KW"/>
</dbReference>
<dbReference type="Pfam" id="PF12148">
    <property type="entry name" value="TTD"/>
    <property type="match status" value="1"/>
</dbReference>
<comment type="pathway">
    <text evidence="2 13">Protein modification; protein ubiquitination.</text>
</comment>
<evidence type="ECO:0000256" key="1">
    <source>
        <dbReference type="ARBA" id="ARBA00000900"/>
    </source>
</evidence>
<dbReference type="InterPro" id="IPR015947">
    <property type="entry name" value="PUA-like_sf"/>
</dbReference>
<evidence type="ECO:0000256" key="7">
    <source>
        <dbReference type="ARBA" id="ARBA00022833"/>
    </source>
</evidence>
<dbReference type="InterPro" id="IPR021991">
    <property type="entry name" value="TTD_dom"/>
</dbReference>
<feature type="domain" description="PHD-type" evidence="15">
    <location>
        <begin position="328"/>
        <end position="381"/>
    </location>
</feature>
<dbReference type="Pfam" id="PF02182">
    <property type="entry name" value="SAD_SRA"/>
    <property type="match status" value="1"/>
</dbReference>
<dbReference type="InterPro" id="IPR017907">
    <property type="entry name" value="Znf_RING_CS"/>
</dbReference>
<dbReference type="Gene3D" id="3.10.20.90">
    <property type="entry name" value="Phosphatidylinositol 3-kinase Catalytic Subunit, Chain A, domain 1"/>
    <property type="match status" value="1"/>
</dbReference>
<dbReference type="SMART" id="SM00184">
    <property type="entry name" value="RING"/>
    <property type="match status" value="2"/>
</dbReference>
<dbReference type="InterPro" id="IPR001841">
    <property type="entry name" value="Znf_RING"/>
</dbReference>
<organism evidence="19 20">
    <name type="scientific">Myripristis murdjan</name>
    <name type="common">pinecone soldierfish</name>
    <dbReference type="NCBI Taxonomy" id="586833"/>
    <lineage>
        <taxon>Eukaryota</taxon>
        <taxon>Metazoa</taxon>
        <taxon>Chordata</taxon>
        <taxon>Craniata</taxon>
        <taxon>Vertebrata</taxon>
        <taxon>Euteleostomi</taxon>
        <taxon>Actinopterygii</taxon>
        <taxon>Neopterygii</taxon>
        <taxon>Teleostei</taxon>
        <taxon>Neoteleostei</taxon>
        <taxon>Acanthomorphata</taxon>
        <taxon>Holocentriformes</taxon>
        <taxon>Holocentridae</taxon>
        <taxon>Myripristis</taxon>
    </lineage>
</organism>
<dbReference type="InterPro" id="IPR000626">
    <property type="entry name" value="Ubiquitin-like_dom"/>
</dbReference>
<comment type="catalytic activity">
    <reaction evidence="1 13">
        <text>S-ubiquitinyl-[E2 ubiquitin-conjugating enzyme]-L-cysteine + [acceptor protein]-L-lysine = [E2 ubiquitin-conjugating enzyme]-L-cysteine + N(6)-ubiquitinyl-[acceptor protein]-L-lysine.</text>
        <dbReference type="EC" id="2.3.2.27"/>
    </reaction>
</comment>
<dbReference type="EC" id="2.3.2.27" evidence="13"/>
<evidence type="ECO:0000256" key="11">
    <source>
        <dbReference type="PROSITE-ProRule" id="PRU00175"/>
    </source>
</evidence>
<dbReference type="PRINTS" id="PR00348">
    <property type="entry name" value="UBIQUITIN"/>
</dbReference>
<dbReference type="AlphaFoldDB" id="A0A667YDE7"/>
<dbReference type="InterPro" id="IPR029071">
    <property type="entry name" value="Ubiquitin-like_domsf"/>
</dbReference>
<dbReference type="Pfam" id="PF00628">
    <property type="entry name" value="PHD"/>
    <property type="match status" value="1"/>
</dbReference>
<dbReference type="PROSITE" id="PS50089">
    <property type="entry name" value="ZF_RING_2"/>
    <property type="match status" value="1"/>
</dbReference>
<dbReference type="InterPro" id="IPR019787">
    <property type="entry name" value="Znf_PHD-finger"/>
</dbReference>
<reference evidence="19" key="3">
    <citation type="submission" date="2025-09" db="UniProtKB">
        <authorList>
            <consortium name="Ensembl"/>
        </authorList>
    </citation>
    <scope>IDENTIFICATION</scope>
</reference>
<evidence type="ECO:0000256" key="3">
    <source>
        <dbReference type="ARBA" id="ARBA00022679"/>
    </source>
</evidence>
<keyword evidence="7 13" id="KW-0862">Zinc</keyword>
<evidence type="ECO:0000256" key="9">
    <source>
        <dbReference type="ARBA" id="ARBA00023242"/>
    </source>
</evidence>
<proteinExistence type="predicted"/>
<reference evidence="19" key="1">
    <citation type="submission" date="2019-06" db="EMBL/GenBank/DDBJ databases">
        <authorList>
            <consortium name="Wellcome Sanger Institute Data Sharing"/>
        </authorList>
    </citation>
    <scope>NUCLEOTIDE SEQUENCE [LARGE SCALE GENOMIC DNA]</scope>
</reference>
<feature type="compositionally biased region" description="Basic residues" evidence="14">
    <location>
        <begin position="167"/>
        <end position="176"/>
    </location>
</feature>
<name>A0A667YDE7_9TELE</name>
<dbReference type="GO" id="GO:0044027">
    <property type="term" value="P:negative regulation of gene expression via chromosomal CpG island methylation"/>
    <property type="evidence" value="ECO:0007669"/>
    <property type="project" value="TreeGrafter"/>
</dbReference>
<dbReference type="InterPro" id="IPR045134">
    <property type="entry name" value="UHRF1/2-like"/>
</dbReference>
<dbReference type="GO" id="GO:0008270">
    <property type="term" value="F:zinc ion binding"/>
    <property type="evidence" value="ECO:0007669"/>
    <property type="project" value="UniProtKB-KW"/>
</dbReference>
<dbReference type="SMART" id="SM00249">
    <property type="entry name" value="PHD"/>
    <property type="match status" value="1"/>
</dbReference>
<dbReference type="Ensembl" id="ENSMMDT00005026336.1">
    <property type="protein sequence ID" value="ENSMMDP00005025792.1"/>
    <property type="gene ID" value="ENSMMDG00005012255.1"/>
</dbReference>
<feature type="region of interest" description="Disordered" evidence="14">
    <location>
        <begin position="79"/>
        <end position="119"/>
    </location>
</feature>
<evidence type="ECO:0000259" key="17">
    <source>
        <dbReference type="PROSITE" id="PS50089"/>
    </source>
</evidence>
<dbReference type="Pfam" id="PF00240">
    <property type="entry name" value="ubiquitin"/>
    <property type="match status" value="1"/>
</dbReference>
<feature type="domain" description="YDG" evidence="18">
    <location>
        <begin position="434"/>
        <end position="597"/>
    </location>
</feature>
<evidence type="ECO:0000256" key="8">
    <source>
        <dbReference type="ARBA" id="ARBA00023125"/>
    </source>
</evidence>
<dbReference type="UniPathway" id="UPA00143"/>
<feature type="compositionally biased region" description="Basic residues" evidence="14">
    <location>
        <begin position="647"/>
        <end position="661"/>
    </location>
</feature>
<evidence type="ECO:0000259" key="18">
    <source>
        <dbReference type="PROSITE" id="PS51015"/>
    </source>
</evidence>
<dbReference type="Gene3D" id="2.30.30.1150">
    <property type="match status" value="1"/>
</dbReference>
<comment type="domain">
    <text evidence="13">The tudor-like regions specifically recognize and bind histone H3 unmethylated at 'Arg-2' (H3R2me0), while the PHD-type zinc finger specifically recognizes and binds histone H3 trimethylated at 'Lys-9' (H3K9me3).</text>
</comment>
<keyword evidence="5 11" id="KW-0863">Zinc-finger</keyword>
<evidence type="ECO:0000256" key="14">
    <source>
        <dbReference type="SAM" id="MobiDB-lite"/>
    </source>
</evidence>
<dbReference type="FunFam" id="3.10.20.90:FF:000465">
    <property type="entry name" value="E3 ubiquitin-protein ligase UHRF1-like Protein"/>
    <property type="match status" value="1"/>
</dbReference>
<comment type="subcellular location">
    <subcellularLocation>
        <location evidence="12 13">Nucleus</location>
    </subcellularLocation>
</comment>
<dbReference type="CDD" id="cd15617">
    <property type="entry name" value="PHD_UHRF2"/>
    <property type="match status" value="1"/>
</dbReference>
<dbReference type="InterPro" id="IPR011011">
    <property type="entry name" value="Znf_FYVE_PHD"/>
</dbReference>
<dbReference type="PANTHER" id="PTHR14140:SF3">
    <property type="entry name" value="E3 UBIQUITIN-PROTEIN LIGASE UHRF2"/>
    <property type="match status" value="1"/>
</dbReference>
<feature type="compositionally biased region" description="Low complexity" evidence="14">
    <location>
        <begin position="89"/>
        <end position="108"/>
    </location>
</feature>
<dbReference type="CDD" id="cd17123">
    <property type="entry name" value="Ubl_UHRF2"/>
    <property type="match status" value="1"/>
</dbReference>
<dbReference type="InterPro" id="IPR019956">
    <property type="entry name" value="Ubiquitin_dom"/>
</dbReference>
<dbReference type="Gene3D" id="3.30.40.10">
    <property type="entry name" value="Zinc/RING finger domain, C3HC4 (zinc finger)"/>
    <property type="match status" value="1"/>
</dbReference>
<feature type="region of interest" description="Disordered" evidence="14">
    <location>
        <begin position="634"/>
        <end position="667"/>
    </location>
</feature>
<feature type="domain" description="Ubiquitin-like" evidence="16">
    <location>
        <begin position="1"/>
        <end position="74"/>
    </location>
</feature>
<comment type="function">
    <text evidence="13">Multi domain E3 ubiquitin ligase that also plays a role in DNA methylation and histone modifications.</text>
</comment>
<evidence type="ECO:0000313" key="19">
    <source>
        <dbReference type="Ensembl" id="ENSMMDP00005025792.1"/>
    </source>
</evidence>
<dbReference type="InterPro" id="IPR047468">
    <property type="entry name" value="Ubl_UHRF2"/>
</dbReference>
<dbReference type="Proteomes" id="UP000472263">
    <property type="component" value="Chromosome 12"/>
</dbReference>
<dbReference type="InterPro" id="IPR001965">
    <property type="entry name" value="Znf_PHD"/>
</dbReference>
<keyword evidence="6 13" id="KW-0833">Ubl conjugation pathway</keyword>
<keyword evidence="10" id="KW-0131">Cell cycle</keyword>
<evidence type="ECO:0000259" key="16">
    <source>
        <dbReference type="PROSITE" id="PS50053"/>
    </source>
</evidence>
<keyword evidence="4 13" id="KW-0479">Metal-binding</keyword>
<dbReference type="FunFam" id="3.30.40.10:FF:000066">
    <property type="entry name" value="E3 ubiquitin-protein ligase UHRF2 isoform X1"/>
    <property type="match status" value="1"/>
</dbReference>
<dbReference type="FunFam" id="2.30.280.10:FF:000001">
    <property type="entry name" value="E3 ubiquitin-protein ligase UHRF1 isoform 1"/>
    <property type="match status" value="1"/>
</dbReference>
<dbReference type="SUPFAM" id="SSF88697">
    <property type="entry name" value="PUA domain-like"/>
    <property type="match status" value="1"/>
</dbReference>
<evidence type="ECO:0000256" key="6">
    <source>
        <dbReference type="ARBA" id="ARBA00022786"/>
    </source>
</evidence>